<dbReference type="InterPro" id="IPR013087">
    <property type="entry name" value="Znf_C2H2_type"/>
</dbReference>
<protein>
    <recommendedName>
        <fullName evidence="6">C2H2-type domain-containing protein</fullName>
    </recommendedName>
</protein>
<dbReference type="PANTHER" id="PTHR45986:SF1">
    <property type="entry name" value="ZINC FINGER MATRIN-TYPE PROTEIN 2"/>
    <property type="match status" value="1"/>
</dbReference>
<keyword evidence="3" id="KW-0862">Zinc</keyword>
<reference evidence="7 8" key="1">
    <citation type="submission" date="2018-03" db="EMBL/GenBank/DDBJ databases">
        <title>Candida pseudohaemulonii genome assembly and annotation.</title>
        <authorList>
            <person name="Munoz J.F."/>
            <person name="Gade L.G."/>
            <person name="Chow N.A."/>
            <person name="Litvintseva A.P."/>
            <person name="Loparev V.N."/>
            <person name="Cuomo C.A."/>
        </authorList>
    </citation>
    <scope>NUCLEOTIDE SEQUENCE [LARGE SCALE GENOMIC DNA]</scope>
    <source>
        <strain evidence="7 8">B12108</strain>
    </source>
</reference>
<dbReference type="VEuPathDB" id="FungiDB:C7M61_004735"/>
<dbReference type="GO" id="GO:0000398">
    <property type="term" value="P:mRNA splicing, via spliceosome"/>
    <property type="evidence" value="ECO:0007669"/>
    <property type="project" value="InterPro"/>
</dbReference>
<dbReference type="InterPro" id="IPR040107">
    <property type="entry name" value="Snu23"/>
</dbReference>
<keyword evidence="4" id="KW-0539">Nucleus</keyword>
<keyword evidence="1" id="KW-0479">Metal-binding</keyword>
<dbReference type="PANTHER" id="PTHR45986">
    <property type="entry name" value="ZINC FINGER MATRIN-TYPE PROTEIN 2"/>
    <property type="match status" value="1"/>
</dbReference>
<evidence type="ECO:0000256" key="1">
    <source>
        <dbReference type="ARBA" id="ARBA00022723"/>
    </source>
</evidence>
<name>A0A2P7YH50_9ASCO</name>
<dbReference type="STRING" id="418784.A0A2P7YH50"/>
<dbReference type="GO" id="GO:0005681">
    <property type="term" value="C:spliceosomal complex"/>
    <property type="evidence" value="ECO:0007669"/>
    <property type="project" value="InterPro"/>
</dbReference>
<comment type="caution">
    <text evidence="7">The sequence shown here is derived from an EMBL/GenBank/DDBJ whole genome shotgun (WGS) entry which is preliminary data.</text>
</comment>
<dbReference type="InterPro" id="IPR036236">
    <property type="entry name" value="Znf_C2H2_sf"/>
</dbReference>
<dbReference type="Proteomes" id="UP000241107">
    <property type="component" value="Unassembled WGS sequence"/>
</dbReference>
<keyword evidence="2" id="KW-0863">Zinc-finger</keyword>
<evidence type="ECO:0000256" key="5">
    <source>
        <dbReference type="SAM" id="MobiDB-lite"/>
    </source>
</evidence>
<dbReference type="GO" id="GO:0008270">
    <property type="term" value="F:zinc ion binding"/>
    <property type="evidence" value="ECO:0007669"/>
    <property type="project" value="UniProtKB-KW"/>
</dbReference>
<sequence length="207" mass="23385">MEKTSKDQYGRKLWNVEAYEAEAKKGKKQDVSEEAKAAAQRLGSDRLKHRADLFQETVSLVKKRTLIADPASGRKRFGFVCPICDLSFRDTLALVDHINLPQHIKKAQDLARAEGSEVEEVSGGFRHASPEEVAQTIETLVSQKLREAAASKGRESMQERVKKRAAFMERRADRKREKRKRRKVGSEMEDSEMARTMGFGGFGSTKV</sequence>
<evidence type="ECO:0000313" key="8">
    <source>
        <dbReference type="Proteomes" id="UP000241107"/>
    </source>
</evidence>
<evidence type="ECO:0000256" key="4">
    <source>
        <dbReference type="ARBA" id="ARBA00023242"/>
    </source>
</evidence>
<gene>
    <name evidence="7" type="ORF">C7M61_004735</name>
</gene>
<dbReference type="PROSITE" id="PS00028">
    <property type="entry name" value="ZINC_FINGER_C2H2_1"/>
    <property type="match status" value="1"/>
</dbReference>
<feature type="compositionally biased region" description="Basic and acidic residues" evidence="5">
    <location>
        <begin position="149"/>
        <end position="175"/>
    </location>
</feature>
<organism evidence="7 8">
    <name type="scientific">Candidozyma pseudohaemuli</name>
    <dbReference type="NCBI Taxonomy" id="418784"/>
    <lineage>
        <taxon>Eukaryota</taxon>
        <taxon>Fungi</taxon>
        <taxon>Dikarya</taxon>
        <taxon>Ascomycota</taxon>
        <taxon>Saccharomycotina</taxon>
        <taxon>Pichiomycetes</taxon>
        <taxon>Metschnikowiaceae</taxon>
        <taxon>Candidozyma</taxon>
    </lineage>
</organism>
<proteinExistence type="predicted"/>
<evidence type="ECO:0000256" key="2">
    <source>
        <dbReference type="ARBA" id="ARBA00022771"/>
    </source>
</evidence>
<feature type="compositionally biased region" description="Gly residues" evidence="5">
    <location>
        <begin position="198"/>
        <end position="207"/>
    </location>
</feature>
<evidence type="ECO:0000313" key="7">
    <source>
        <dbReference type="EMBL" id="PSK35277.1"/>
    </source>
</evidence>
<dbReference type="SUPFAM" id="SSF57667">
    <property type="entry name" value="beta-beta-alpha zinc fingers"/>
    <property type="match status" value="1"/>
</dbReference>
<accession>A0A2P7YH50</accession>
<dbReference type="GO" id="GO:0046540">
    <property type="term" value="C:U4/U6 x U5 tri-snRNP complex"/>
    <property type="evidence" value="ECO:0007669"/>
    <property type="project" value="TreeGrafter"/>
</dbReference>
<feature type="region of interest" description="Disordered" evidence="5">
    <location>
        <begin position="149"/>
        <end position="207"/>
    </location>
</feature>
<dbReference type="OrthoDB" id="30343at2759"/>
<evidence type="ECO:0000259" key="6">
    <source>
        <dbReference type="PROSITE" id="PS00028"/>
    </source>
</evidence>
<dbReference type="EMBL" id="PYFQ01000017">
    <property type="protein sequence ID" value="PSK35277.1"/>
    <property type="molecule type" value="Genomic_DNA"/>
</dbReference>
<dbReference type="GeneID" id="36568122"/>
<keyword evidence="8" id="KW-1185">Reference proteome</keyword>
<dbReference type="AlphaFoldDB" id="A0A2P7YH50"/>
<dbReference type="RefSeq" id="XP_024711802.1">
    <property type="nucleotide sequence ID" value="XM_024860052.1"/>
</dbReference>
<feature type="domain" description="C2H2-type" evidence="6">
    <location>
        <begin position="81"/>
        <end position="103"/>
    </location>
</feature>
<evidence type="ECO:0000256" key="3">
    <source>
        <dbReference type="ARBA" id="ARBA00022833"/>
    </source>
</evidence>